<protein>
    <recommendedName>
        <fullName evidence="1">MATH domain-containing protein</fullName>
    </recommendedName>
</protein>
<dbReference type="SUPFAM" id="SSF49599">
    <property type="entry name" value="TRAF domain-like"/>
    <property type="match status" value="1"/>
</dbReference>
<comment type="caution">
    <text evidence="2">The sequence shown here is derived from an EMBL/GenBank/DDBJ whole genome shotgun (WGS) entry which is preliminary data.</text>
</comment>
<evidence type="ECO:0000259" key="1">
    <source>
        <dbReference type="PROSITE" id="PS50144"/>
    </source>
</evidence>
<dbReference type="EMBL" id="CAMXCT030003190">
    <property type="protein sequence ID" value="CAL4790270.1"/>
    <property type="molecule type" value="Genomic_DNA"/>
</dbReference>
<reference evidence="2" key="1">
    <citation type="submission" date="2022-10" db="EMBL/GenBank/DDBJ databases">
        <authorList>
            <person name="Chen Y."/>
            <person name="Dougan E. K."/>
            <person name="Chan C."/>
            <person name="Rhodes N."/>
            <person name="Thang M."/>
        </authorList>
    </citation>
    <scope>NUCLEOTIDE SEQUENCE</scope>
</reference>
<dbReference type="Proteomes" id="UP001152797">
    <property type="component" value="Unassembled WGS sequence"/>
</dbReference>
<name>A0A9P1D3C5_9DINO</name>
<dbReference type="PROSITE" id="PS50144">
    <property type="entry name" value="MATH"/>
    <property type="match status" value="1"/>
</dbReference>
<dbReference type="EMBL" id="CAMXCT010003190">
    <property type="protein sequence ID" value="CAI4002958.1"/>
    <property type="molecule type" value="Genomic_DNA"/>
</dbReference>
<feature type="domain" description="MATH" evidence="1">
    <location>
        <begin position="6"/>
        <end position="140"/>
    </location>
</feature>
<dbReference type="Pfam" id="PF22486">
    <property type="entry name" value="MATH_2"/>
    <property type="match status" value="1"/>
</dbReference>
<dbReference type="AlphaFoldDB" id="A0A9P1D3C5"/>
<dbReference type="InterPro" id="IPR011333">
    <property type="entry name" value="SKP1/BTB/POZ_sf"/>
</dbReference>
<evidence type="ECO:0000313" key="3">
    <source>
        <dbReference type="EMBL" id="CAL1156333.1"/>
    </source>
</evidence>
<dbReference type="EMBL" id="CAMXCT020003190">
    <property type="protein sequence ID" value="CAL1156333.1"/>
    <property type="molecule type" value="Genomic_DNA"/>
</dbReference>
<gene>
    <name evidence="2" type="ORF">C1SCF055_LOCUS28868</name>
</gene>
<dbReference type="Gene3D" id="3.30.710.10">
    <property type="entry name" value="Potassium Channel Kv1.1, Chain A"/>
    <property type="match status" value="1"/>
</dbReference>
<organism evidence="2">
    <name type="scientific">Cladocopium goreaui</name>
    <dbReference type="NCBI Taxonomy" id="2562237"/>
    <lineage>
        <taxon>Eukaryota</taxon>
        <taxon>Sar</taxon>
        <taxon>Alveolata</taxon>
        <taxon>Dinophyceae</taxon>
        <taxon>Suessiales</taxon>
        <taxon>Symbiodiniaceae</taxon>
        <taxon>Cladocopium</taxon>
    </lineage>
</organism>
<evidence type="ECO:0000313" key="2">
    <source>
        <dbReference type="EMBL" id="CAI4002958.1"/>
    </source>
</evidence>
<dbReference type="Gene3D" id="2.60.210.10">
    <property type="entry name" value="Apoptosis, Tumor Necrosis Factor Receptor Associated Protein 2, Chain A"/>
    <property type="match status" value="1"/>
</dbReference>
<dbReference type="InterPro" id="IPR008974">
    <property type="entry name" value="TRAF-like"/>
</dbReference>
<evidence type="ECO:0000313" key="4">
    <source>
        <dbReference type="Proteomes" id="UP001152797"/>
    </source>
</evidence>
<keyword evidence="4" id="KW-1185">Reference proteome</keyword>
<dbReference type="InterPro" id="IPR002083">
    <property type="entry name" value="MATH/TRAF_dom"/>
</dbReference>
<dbReference type="CDD" id="cd00121">
    <property type="entry name" value="MATH"/>
    <property type="match status" value="1"/>
</dbReference>
<accession>A0A9P1D3C5</accession>
<proteinExistence type="predicted"/>
<dbReference type="OrthoDB" id="6770063at2759"/>
<reference evidence="3" key="2">
    <citation type="submission" date="2024-04" db="EMBL/GenBank/DDBJ databases">
        <authorList>
            <person name="Chen Y."/>
            <person name="Shah S."/>
            <person name="Dougan E. K."/>
            <person name="Thang M."/>
            <person name="Chan C."/>
        </authorList>
    </citation>
    <scope>NUCLEOTIDE SEQUENCE [LARGE SCALE GENOMIC DNA]</scope>
</reference>
<sequence length="330" mass="36990">MGQTRSEKIVFKLKSPRKYSEGDFVYSRTMGPPRSFKWRLKVYPSGTLGTASQNGKNLSAFVEVISPSSDMPMWECKSVRYLILAINRDEENTICKMDAFTFNAQKIDRGWHCIVPISLLADSFYGFVDENDQMEIRAEVHGLPPAPNPLVSWDLTAELKPLSFRLASGPPLFFDQRLLTARCEYFQKMLDETATWKESSVGEVDLRSDPHASQESVLAVLGFLVADVFDPKDVSLALSVRAMADRFCIVDLVKCADDALASFLSEDNVLTLLGELLDTGSEVEAACWKMLESDSKLLVKQQAMLDQLIEQQPALAKRLILKFASLIAER</sequence>